<dbReference type="PROSITE" id="PS00463">
    <property type="entry name" value="ZN2_CY6_FUNGAL_1"/>
    <property type="match status" value="1"/>
</dbReference>
<organism evidence="8 9">
    <name type="scientific">Helicocarpus griseus UAMH5409</name>
    <dbReference type="NCBI Taxonomy" id="1447875"/>
    <lineage>
        <taxon>Eukaryota</taxon>
        <taxon>Fungi</taxon>
        <taxon>Dikarya</taxon>
        <taxon>Ascomycota</taxon>
        <taxon>Pezizomycotina</taxon>
        <taxon>Eurotiomycetes</taxon>
        <taxon>Eurotiomycetidae</taxon>
        <taxon>Onygenales</taxon>
        <taxon>Ajellomycetaceae</taxon>
        <taxon>Helicocarpus</taxon>
    </lineage>
</organism>
<evidence type="ECO:0000256" key="3">
    <source>
        <dbReference type="ARBA" id="ARBA00023125"/>
    </source>
</evidence>
<comment type="subcellular location">
    <subcellularLocation>
        <location evidence="1">Nucleus</location>
    </subcellularLocation>
</comment>
<dbReference type="GO" id="GO:0000976">
    <property type="term" value="F:transcription cis-regulatory region binding"/>
    <property type="evidence" value="ECO:0007669"/>
    <property type="project" value="TreeGrafter"/>
</dbReference>
<dbReference type="AlphaFoldDB" id="A0A2B7XDQ4"/>
<evidence type="ECO:0000313" key="8">
    <source>
        <dbReference type="EMBL" id="PGH06787.1"/>
    </source>
</evidence>
<reference evidence="8 9" key="1">
    <citation type="submission" date="2017-10" db="EMBL/GenBank/DDBJ databases">
        <title>Comparative genomics in systemic dimorphic fungi from Ajellomycetaceae.</title>
        <authorList>
            <person name="Munoz J.F."/>
            <person name="Mcewen J.G."/>
            <person name="Clay O.K."/>
            <person name="Cuomo C.A."/>
        </authorList>
    </citation>
    <scope>NUCLEOTIDE SEQUENCE [LARGE SCALE GENOMIC DNA]</scope>
    <source>
        <strain evidence="8 9">UAMH5409</strain>
    </source>
</reference>
<keyword evidence="9" id="KW-1185">Reference proteome</keyword>
<dbReference type="GO" id="GO:0000981">
    <property type="term" value="F:DNA-binding transcription factor activity, RNA polymerase II-specific"/>
    <property type="evidence" value="ECO:0007669"/>
    <property type="project" value="InterPro"/>
</dbReference>
<dbReference type="EMBL" id="PDNB01000114">
    <property type="protein sequence ID" value="PGH06787.1"/>
    <property type="molecule type" value="Genomic_DNA"/>
</dbReference>
<dbReference type="PANTHER" id="PTHR37534:SF10">
    <property type="entry name" value="ZN(II)2CYS6 TRANSCRIPTION FACTOR (EUROFUNG)"/>
    <property type="match status" value="1"/>
</dbReference>
<dbReference type="SUPFAM" id="SSF57701">
    <property type="entry name" value="Zn2/Cys6 DNA-binding domain"/>
    <property type="match status" value="1"/>
</dbReference>
<feature type="compositionally biased region" description="Polar residues" evidence="6">
    <location>
        <begin position="178"/>
        <end position="188"/>
    </location>
</feature>
<keyword evidence="3" id="KW-0238">DNA-binding</keyword>
<keyword evidence="2" id="KW-0805">Transcription regulation</keyword>
<dbReference type="InterPro" id="IPR021858">
    <property type="entry name" value="Fun_TF"/>
</dbReference>
<protein>
    <recommendedName>
        <fullName evidence="7">Zn(2)-C6 fungal-type domain-containing protein</fullName>
    </recommendedName>
</protein>
<dbReference type="STRING" id="1447875.A0A2B7XDQ4"/>
<proteinExistence type="predicted"/>
<evidence type="ECO:0000259" key="7">
    <source>
        <dbReference type="PROSITE" id="PS50048"/>
    </source>
</evidence>
<dbReference type="CDD" id="cd00067">
    <property type="entry name" value="GAL4"/>
    <property type="match status" value="1"/>
</dbReference>
<evidence type="ECO:0000256" key="2">
    <source>
        <dbReference type="ARBA" id="ARBA00023015"/>
    </source>
</evidence>
<evidence type="ECO:0000256" key="1">
    <source>
        <dbReference type="ARBA" id="ARBA00004123"/>
    </source>
</evidence>
<dbReference type="SMART" id="SM00066">
    <property type="entry name" value="GAL4"/>
    <property type="match status" value="1"/>
</dbReference>
<keyword evidence="4" id="KW-0804">Transcription</keyword>
<feature type="domain" description="Zn(2)-C6 fungal-type" evidence="7">
    <location>
        <begin position="80"/>
        <end position="110"/>
    </location>
</feature>
<comment type="caution">
    <text evidence="8">The sequence shown here is derived from an EMBL/GenBank/DDBJ whole genome shotgun (WGS) entry which is preliminary data.</text>
</comment>
<evidence type="ECO:0000256" key="5">
    <source>
        <dbReference type="ARBA" id="ARBA00023242"/>
    </source>
</evidence>
<dbReference type="GO" id="GO:0045944">
    <property type="term" value="P:positive regulation of transcription by RNA polymerase II"/>
    <property type="evidence" value="ECO:0007669"/>
    <property type="project" value="TreeGrafter"/>
</dbReference>
<dbReference type="Pfam" id="PF11951">
    <property type="entry name" value="Fungal_trans_2"/>
    <property type="match status" value="1"/>
</dbReference>
<dbReference type="InterPro" id="IPR001138">
    <property type="entry name" value="Zn2Cys6_DnaBD"/>
</dbReference>
<gene>
    <name evidence="8" type="ORF">AJ79_06428</name>
</gene>
<evidence type="ECO:0000256" key="6">
    <source>
        <dbReference type="SAM" id="MobiDB-lite"/>
    </source>
</evidence>
<dbReference type="Pfam" id="PF00172">
    <property type="entry name" value="Zn_clus"/>
    <property type="match status" value="1"/>
</dbReference>
<dbReference type="Proteomes" id="UP000223968">
    <property type="component" value="Unassembled WGS sequence"/>
</dbReference>
<name>A0A2B7XDQ4_9EURO</name>
<dbReference type="PROSITE" id="PS50048">
    <property type="entry name" value="ZN2_CY6_FUNGAL_2"/>
    <property type="match status" value="1"/>
</dbReference>
<evidence type="ECO:0000313" key="9">
    <source>
        <dbReference type="Proteomes" id="UP000223968"/>
    </source>
</evidence>
<keyword evidence="5" id="KW-0539">Nucleus</keyword>
<feature type="compositionally biased region" description="Low complexity" evidence="6">
    <location>
        <begin position="216"/>
        <end position="227"/>
    </location>
</feature>
<dbReference type="Gene3D" id="4.10.240.10">
    <property type="entry name" value="Zn(2)-C6 fungal-type DNA-binding domain"/>
    <property type="match status" value="1"/>
</dbReference>
<evidence type="ECO:0000256" key="4">
    <source>
        <dbReference type="ARBA" id="ARBA00023163"/>
    </source>
</evidence>
<dbReference type="PANTHER" id="PTHR37534">
    <property type="entry name" value="TRANSCRIPTIONAL ACTIVATOR PROTEIN UGA3"/>
    <property type="match status" value="1"/>
</dbReference>
<dbReference type="GO" id="GO:0005634">
    <property type="term" value="C:nucleus"/>
    <property type="evidence" value="ECO:0007669"/>
    <property type="project" value="UniProtKB-SubCell"/>
</dbReference>
<feature type="region of interest" description="Disordered" evidence="6">
    <location>
        <begin position="693"/>
        <end position="724"/>
    </location>
</feature>
<feature type="region of interest" description="Disordered" evidence="6">
    <location>
        <begin position="108"/>
        <end position="230"/>
    </location>
</feature>
<accession>A0A2B7XDQ4</accession>
<dbReference type="InterPro" id="IPR036864">
    <property type="entry name" value="Zn2-C6_fun-type_DNA-bd_sf"/>
</dbReference>
<feature type="compositionally biased region" description="Polar residues" evidence="6">
    <location>
        <begin position="693"/>
        <end position="713"/>
    </location>
</feature>
<sequence length="724" mass="82796">MSSYFVPEGLIASYNAPSVHGAAQFAVPPNILGTPQYPDSIAFWHNPHQPRISHSEAHHPHFQMASIPPDQRKHKRTRSGCFTCRSRRVKCDETHPVCDRCSKGKRECVYPPPQVKRTGSRANLGPSEKHPPIPESESSDENDERDAGNLKTATSGKYEAVRESRSRQLSPPKPRQKSAMSRKQSAQSLARRKARQASETSSSFREKGSSPMSDITTTTSGSQSPGGNLEMAPAELEPALQAINNIPGASNLKYDIRFFLAYHRQHITFRHYFMRQHAETFVNNDLLACAVRYEPLLYAVVGFSAYHYSVKHPRGKLYTFLQYYNQSVTGLLKSLSSGSKHDDTMLLTILQLASFEEYLGDWVSVIDHHQAAYRMLTELYTPEKINKNEFLRNTFLWYSRFDVVSGLIAGSETILSREWYVECELFSAKDVANNPSDLNKHYYFWAIRNRRYAMDMASLIAKASRGFITTEEFIRQNQDIVTDLEHIQQDLASLTNPQHLVMSYPNKVPLGPDDIVDPYVPGTIHDEPFWDINNCIVDTLGGKIMHRYQTGLLLQQLDVAELQALALEVCRILETMERWPNRPKDSIIPLQSAFGLAVIFLPRDEKHTMWCRRKLAQIEQLGYTYPTTFHTRMADIWQIPELAHWWLPNDEGYPKLIREIREWTSERASKPRDTFREDARDLKTMFWRMNVDDSSSLSTSPNTNVTSPATSVLNRDYSPSDLNP</sequence>
<dbReference type="OrthoDB" id="5278208at2759"/>
<dbReference type="GO" id="GO:0008270">
    <property type="term" value="F:zinc ion binding"/>
    <property type="evidence" value="ECO:0007669"/>
    <property type="project" value="InterPro"/>
</dbReference>